<proteinExistence type="inferred from homology"/>
<dbReference type="GO" id="GO:0008270">
    <property type="term" value="F:zinc ion binding"/>
    <property type="evidence" value="ECO:0007669"/>
    <property type="project" value="UniProtKB-KW"/>
</dbReference>
<keyword evidence="4" id="KW-0862">Zinc</keyword>
<gene>
    <name evidence="8" type="primary">TRIM35_2</name>
    <name evidence="8" type="ORF">EYF80_007069</name>
</gene>
<evidence type="ECO:0000256" key="4">
    <source>
        <dbReference type="ARBA" id="ARBA00022833"/>
    </source>
</evidence>
<dbReference type="InterPro" id="IPR017907">
    <property type="entry name" value="Znf_RING_CS"/>
</dbReference>
<evidence type="ECO:0000313" key="8">
    <source>
        <dbReference type="EMBL" id="TNN82551.1"/>
    </source>
</evidence>
<organism evidence="8 9">
    <name type="scientific">Liparis tanakae</name>
    <name type="common">Tanaka's snailfish</name>
    <dbReference type="NCBI Taxonomy" id="230148"/>
    <lineage>
        <taxon>Eukaryota</taxon>
        <taxon>Metazoa</taxon>
        <taxon>Chordata</taxon>
        <taxon>Craniata</taxon>
        <taxon>Vertebrata</taxon>
        <taxon>Euteleostomi</taxon>
        <taxon>Actinopterygii</taxon>
        <taxon>Neopterygii</taxon>
        <taxon>Teleostei</taxon>
        <taxon>Neoteleostei</taxon>
        <taxon>Acanthomorphata</taxon>
        <taxon>Eupercaria</taxon>
        <taxon>Perciformes</taxon>
        <taxon>Cottioidei</taxon>
        <taxon>Cottales</taxon>
        <taxon>Liparidae</taxon>
        <taxon>Liparis</taxon>
    </lineage>
</organism>
<evidence type="ECO:0000256" key="2">
    <source>
        <dbReference type="ARBA" id="ARBA00022723"/>
    </source>
</evidence>
<feature type="domain" description="RING-type" evidence="6">
    <location>
        <begin position="14"/>
        <end position="54"/>
    </location>
</feature>
<comment type="caution">
    <text evidence="8">The sequence shown here is derived from an EMBL/GenBank/DDBJ whole genome shotgun (WGS) entry which is preliminary data.</text>
</comment>
<comment type="similarity">
    <text evidence="1">Belongs to the TRIM/RBCC family.</text>
</comment>
<evidence type="ECO:0000256" key="3">
    <source>
        <dbReference type="ARBA" id="ARBA00022771"/>
    </source>
</evidence>
<protein>
    <submittedName>
        <fullName evidence="8">Tripartite motif-containing protein 35</fullName>
    </submittedName>
</protein>
<dbReference type="AlphaFoldDB" id="A0A4Z2IXQ9"/>
<dbReference type="Gene3D" id="3.30.160.60">
    <property type="entry name" value="Classic Zinc Finger"/>
    <property type="match status" value="1"/>
</dbReference>
<dbReference type="SUPFAM" id="SSF57850">
    <property type="entry name" value="RING/U-box"/>
    <property type="match status" value="1"/>
</dbReference>
<evidence type="ECO:0000259" key="6">
    <source>
        <dbReference type="PROSITE" id="PS50089"/>
    </source>
</evidence>
<feature type="domain" description="B box-type" evidence="7">
    <location>
        <begin position="88"/>
        <end position="129"/>
    </location>
</feature>
<evidence type="ECO:0000259" key="7">
    <source>
        <dbReference type="PROSITE" id="PS50119"/>
    </source>
</evidence>
<dbReference type="InterPro" id="IPR000315">
    <property type="entry name" value="Znf_B-box"/>
</dbReference>
<dbReference type="SMART" id="SM00184">
    <property type="entry name" value="RING"/>
    <property type="match status" value="1"/>
</dbReference>
<keyword evidence="3 5" id="KW-0863">Zinc-finger</keyword>
<dbReference type="InterPro" id="IPR018957">
    <property type="entry name" value="Znf_C3HC4_RING-type"/>
</dbReference>
<reference evidence="8 9" key="1">
    <citation type="submission" date="2019-03" db="EMBL/GenBank/DDBJ databases">
        <title>First draft genome of Liparis tanakae, snailfish: a comprehensive survey of snailfish specific genes.</title>
        <authorList>
            <person name="Kim W."/>
            <person name="Song I."/>
            <person name="Jeong J.-H."/>
            <person name="Kim D."/>
            <person name="Kim S."/>
            <person name="Ryu S."/>
            <person name="Song J.Y."/>
            <person name="Lee S.K."/>
        </authorList>
    </citation>
    <scope>NUCLEOTIDE SEQUENCE [LARGE SCALE GENOMIC DNA]</scope>
    <source>
        <tissue evidence="8">Muscle</tissue>
    </source>
</reference>
<dbReference type="PROSITE" id="PS50089">
    <property type="entry name" value="ZF_RING_2"/>
    <property type="match status" value="1"/>
</dbReference>
<dbReference type="PANTHER" id="PTHR24103">
    <property type="entry name" value="E3 UBIQUITIN-PROTEIN LIGASE TRIM"/>
    <property type="match status" value="1"/>
</dbReference>
<sequence>MAASASPSERDCCCSVCCDIFNDPVVLLCGHSFCTTCLREWWRQSHLQTCPTCNQTFPTAKKPPRNLALRNVSDALRREKNTQSANRASEKLCGLHGEKFTLYCATDQQLICLSCRDAKQHKKHNCVPIEEAVDTFRAQLKLKRLHLHTKQNTFTAHHVQCRKMADHIKLQAQQTEDTLKKEFQRLRHFLRAEEAARIEAVRKEAKFKSDAIDIRIINLTAEISSLGDKIKAIQKEMKADDIALMLNAKSTMER</sequence>
<name>A0A4Z2IXQ9_9TELE</name>
<accession>A0A4Z2IXQ9</accession>
<dbReference type="Pfam" id="PF00097">
    <property type="entry name" value="zf-C3HC4"/>
    <property type="match status" value="1"/>
</dbReference>
<dbReference type="Pfam" id="PF00643">
    <property type="entry name" value="zf-B_box"/>
    <property type="match status" value="1"/>
</dbReference>
<dbReference type="Proteomes" id="UP000314294">
    <property type="component" value="Unassembled WGS sequence"/>
</dbReference>
<dbReference type="SMART" id="SM00336">
    <property type="entry name" value="BBOX"/>
    <property type="match status" value="1"/>
</dbReference>
<dbReference type="InterPro" id="IPR013083">
    <property type="entry name" value="Znf_RING/FYVE/PHD"/>
</dbReference>
<dbReference type="InterPro" id="IPR050143">
    <property type="entry name" value="TRIM/RBCC"/>
</dbReference>
<keyword evidence="9" id="KW-1185">Reference proteome</keyword>
<dbReference type="SUPFAM" id="SSF57845">
    <property type="entry name" value="B-box zinc-binding domain"/>
    <property type="match status" value="1"/>
</dbReference>
<keyword evidence="2" id="KW-0479">Metal-binding</keyword>
<dbReference type="Gene3D" id="3.30.40.10">
    <property type="entry name" value="Zinc/RING finger domain, C3HC4 (zinc finger)"/>
    <property type="match status" value="1"/>
</dbReference>
<dbReference type="EMBL" id="SRLO01000038">
    <property type="protein sequence ID" value="TNN82551.1"/>
    <property type="molecule type" value="Genomic_DNA"/>
</dbReference>
<evidence type="ECO:0000256" key="1">
    <source>
        <dbReference type="ARBA" id="ARBA00008518"/>
    </source>
</evidence>
<evidence type="ECO:0000313" key="9">
    <source>
        <dbReference type="Proteomes" id="UP000314294"/>
    </source>
</evidence>
<evidence type="ECO:0000256" key="5">
    <source>
        <dbReference type="PROSITE-ProRule" id="PRU00024"/>
    </source>
</evidence>
<dbReference type="OrthoDB" id="654191at2759"/>
<dbReference type="PROSITE" id="PS00518">
    <property type="entry name" value="ZF_RING_1"/>
    <property type="match status" value="1"/>
</dbReference>
<dbReference type="InterPro" id="IPR001841">
    <property type="entry name" value="Znf_RING"/>
</dbReference>
<dbReference type="PROSITE" id="PS50119">
    <property type="entry name" value="ZF_BBOX"/>
    <property type="match status" value="1"/>
</dbReference>